<feature type="compositionally biased region" description="Polar residues" evidence="1">
    <location>
        <begin position="17"/>
        <end position="26"/>
    </location>
</feature>
<reference evidence="2 3" key="1">
    <citation type="submission" date="2019-02" db="EMBL/GenBank/DDBJ databases">
        <title>Deep-cultivation of Planctomycetes and their phenomic and genomic characterization uncovers novel biology.</title>
        <authorList>
            <person name="Wiegand S."/>
            <person name="Jogler M."/>
            <person name="Boedeker C."/>
            <person name="Pinto D."/>
            <person name="Vollmers J."/>
            <person name="Rivas-Marin E."/>
            <person name="Kohn T."/>
            <person name="Peeters S.H."/>
            <person name="Heuer A."/>
            <person name="Rast P."/>
            <person name="Oberbeckmann S."/>
            <person name="Bunk B."/>
            <person name="Jeske O."/>
            <person name="Meyerdierks A."/>
            <person name="Storesund J.E."/>
            <person name="Kallscheuer N."/>
            <person name="Luecker S."/>
            <person name="Lage O.M."/>
            <person name="Pohl T."/>
            <person name="Merkel B.J."/>
            <person name="Hornburger P."/>
            <person name="Mueller R.-W."/>
            <person name="Bruemmer F."/>
            <person name="Labrenz M."/>
            <person name="Spormann A.M."/>
            <person name="Op Den Camp H."/>
            <person name="Overmann J."/>
            <person name="Amann R."/>
            <person name="Jetten M.S.M."/>
            <person name="Mascher T."/>
            <person name="Medema M.H."/>
            <person name="Devos D.P."/>
            <person name="Kaster A.-K."/>
            <person name="Ovreas L."/>
            <person name="Rohde M."/>
            <person name="Galperin M.Y."/>
            <person name="Jogler C."/>
        </authorList>
    </citation>
    <scope>NUCLEOTIDE SEQUENCE [LARGE SCALE GENOMIC DNA]</scope>
    <source>
        <strain evidence="2 3">Pla52o</strain>
    </source>
</reference>
<evidence type="ECO:0000313" key="2">
    <source>
        <dbReference type="EMBL" id="TWU11174.1"/>
    </source>
</evidence>
<organism evidence="2 3">
    <name type="scientific">Novipirellula galeiformis</name>
    <dbReference type="NCBI Taxonomy" id="2528004"/>
    <lineage>
        <taxon>Bacteria</taxon>
        <taxon>Pseudomonadati</taxon>
        <taxon>Planctomycetota</taxon>
        <taxon>Planctomycetia</taxon>
        <taxon>Pirellulales</taxon>
        <taxon>Pirellulaceae</taxon>
        <taxon>Novipirellula</taxon>
    </lineage>
</organism>
<keyword evidence="3" id="KW-1185">Reference proteome</keyword>
<accession>A0A5C6BL37</accession>
<dbReference type="EMBL" id="SJPT01000017">
    <property type="protein sequence ID" value="TWU11174.1"/>
    <property type="molecule type" value="Genomic_DNA"/>
</dbReference>
<evidence type="ECO:0000313" key="3">
    <source>
        <dbReference type="Proteomes" id="UP000316304"/>
    </source>
</evidence>
<gene>
    <name evidence="2" type="ORF">Pla52o_56120</name>
</gene>
<sequence>MEQPRLYHTAASGGYSRESTNGELTNSTCRSRSSRCLHLRRKKCFAPQLLLALHVDWPPGYSNQLASKYLHALSPMHPMQMHALSPTFTVPDLCTVPDLSSINDKTK</sequence>
<name>A0A5C6BL37_9BACT</name>
<dbReference type="AlphaFoldDB" id="A0A5C6BL37"/>
<feature type="region of interest" description="Disordered" evidence="1">
    <location>
        <begin position="1"/>
        <end position="27"/>
    </location>
</feature>
<protein>
    <submittedName>
        <fullName evidence="2">Uncharacterized protein</fullName>
    </submittedName>
</protein>
<dbReference type="Proteomes" id="UP000316304">
    <property type="component" value="Unassembled WGS sequence"/>
</dbReference>
<comment type="caution">
    <text evidence="2">The sequence shown here is derived from an EMBL/GenBank/DDBJ whole genome shotgun (WGS) entry which is preliminary data.</text>
</comment>
<proteinExistence type="predicted"/>
<evidence type="ECO:0000256" key="1">
    <source>
        <dbReference type="SAM" id="MobiDB-lite"/>
    </source>
</evidence>